<dbReference type="InterPro" id="IPR042528">
    <property type="entry name" value="elF-2B_alpha_N"/>
</dbReference>
<dbReference type="FunFam" id="3.40.50.10470:FF:000001">
    <property type="entry name" value="Translation initiation factor eIF-2B subunit alpha"/>
    <property type="match status" value="1"/>
</dbReference>
<keyword evidence="5" id="KW-0648">Protein biosynthesis</keyword>
<dbReference type="InterPro" id="IPR051501">
    <property type="entry name" value="eIF2B_alpha/beta/delta"/>
</dbReference>
<comment type="similarity">
    <text evidence="2 10">Belongs to the eIF-2B alpha/beta/delta subunits family.</text>
</comment>
<evidence type="ECO:0000256" key="1">
    <source>
        <dbReference type="ARBA" id="ARBA00004514"/>
    </source>
</evidence>
<reference evidence="11" key="3">
    <citation type="submission" date="2023-05" db="EMBL/GenBank/DDBJ databases">
        <authorList>
            <person name="Smith C.H."/>
        </authorList>
    </citation>
    <scope>NUCLEOTIDE SEQUENCE</scope>
    <source>
        <strain evidence="11">CHS0354</strain>
        <tissue evidence="11">Mantle</tissue>
    </source>
</reference>
<evidence type="ECO:0000256" key="3">
    <source>
        <dbReference type="ARBA" id="ARBA00022490"/>
    </source>
</evidence>
<dbReference type="InterPro" id="IPR037171">
    <property type="entry name" value="NagB/RpiA_transferase-like"/>
</dbReference>
<comment type="subcellular location">
    <subcellularLocation>
        <location evidence="1">Cytoplasm</location>
        <location evidence="1">Cytosol</location>
    </subcellularLocation>
</comment>
<reference evidence="11" key="2">
    <citation type="journal article" date="2021" name="Genome Biol. Evol.">
        <title>Developing a high-quality reference genome for a parasitic bivalve with doubly uniparental inheritance (Bivalvia: Unionida).</title>
        <authorList>
            <person name="Smith C.H."/>
        </authorList>
    </citation>
    <scope>NUCLEOTIDE SEQUENCE</scope>
    <source>
        <strain evidence="11">CHS0354</strain>
        <tissue evidence="11">Mantle</tissue>
    </source>
</reference>
<evidence type="ECO:0000256" key="8">
    <source>
        <dbReference type="ARBA" id="ARBA00044236"/>
    </source>
</evidence>
<evidence type="ECO:0000256" key="6">
    <source>
        <dbReference type="ARBA" id="ARBA00043898"/>
    </source>
</evidence>
<dbReference type="InterPro" id="IPR000649">
    <property type="entry name" value="IF-2B-related"/>
</dbReference>
<gene>
    <name evidence="11" type="ORF">CHS0354_011233</name>
</gene>
<dbReference type="FunFam" id="1.20.120.1070:FF:000001">
    <property type="entry name" value="Eukaryotic translation initiation factor 2B subunit alpha"/>
    <property type="match status" value="1"/>
</dbReference>
<dbReference type="Proteomes" id="UP001195483">
    <property type="component" value="Unassembled WGS sequence"/>
</dbReference>
<comment type="function">
    <text evidence="6">Acts as a component of the translation initiation factor 2B (eIF2B) complex, which catalyzes the exchange of GDP for GTP on eukaryotic initiation factor 2 (eIF2) gamma subunit. Its guanine nucleotide exchange factor activity is repressed when bound to eIF2 complex phosphorylated on the alpha subunit, thereby limiting the amount of methionyl-initiator methionine tRNA available to the ribosome and consequently global translation is repressed.</text>
</comment>
<dbReference type="PANTHER" id="PTHR45860">
    <property type="entry name" value="TRANSLATION INITIATION FACTOR EIF-2B SUBUNIT ALPHA"/>
    <property type="match status" value="1"/>
</dbReference>
<comment type="caution">
    <text evidence="11">The sequence shown here is derived from an EMBL/GenBank/DDBJ whole genome shotgun (WGS) entry which is preliminary data.</text>
</comment>
<dbReference type="GO" id="GO:0005085">
    <property type="term" value="F:guanyl-nucleotide exchange factor activity"/>
    <property type="evidence" value="ECO:0007669"/>
    <property type="project" value="TreeGrafter"/>
</dbReference>
<dbReference type="Pfam" id="PF01008">
    <property type="entry name" value="IF-2B"/>
    <property type="match status" value="1"/>
</dbReference>
<evidence type="ECO:0000256" key="2">
    <source>
        <dbReference type="ARBA" id="ARBA00007251"/>
    </source>
</evidence>
<evidence type="ECO:0000256" key="4">
    <source>
        <dbReference type="ARBA" id="ARBA00022540"/>
    </source>
</evidence>
<comment type="subunit">
    <text evidence="9">Component of the translation initiation factor 2B (eIF2B) complex which is a heterodecamer of two sets of five different subunits: alpha, beta, gamma, delta and epsilon. Subunits alpha, beta and delta comprise a regulatory subcomplex and subunits epsilon and gamma comprise a catalytic subcomplex. Within the complex, the hexameric regulatory complex resides at the center, with the two heterodimeric catalytic subcomplexes bound on opposite sides.</text>
</comment>
<dbReference type="PANTHER" id="PTHR45860:SF1">
    <property type="entry name" value="TRANSLATION INITIATION FACTOR EIF-2B SUBUNIT ALPHA"/>
    <property type="match status" value="1"/>
</dbReference>
<evidence type="ECO:0000256" key="7">
    <source>
        <dbReference type="ARBA" id="ARBA00044208"/>
    </source>
</evidence>
<reference evidence="11" key="1">
    <citation type="journal article" date="2021" name="Genome Biol. Evol.">
        <title>A High-Quality Reference Genome for a Parasitic Bivalve with Doubly Uniparental Inheritance (Bivalvia: Unionida).</title>
        <authorList>
            <person name="Smith C.H."/>
        </authorList>
    </citation>
    <scope>NUCLEOTIDE SEQUENCE</scope>
    <source>
        <strain evidence="11">CHS0354</strain>
    </source>
</reference>
<dbReference type="Gene3D" id="1.20.120.1070">
    <property type="entry name" value="Translation initiation factor eIF-2B, N-terminal domain"/>
    <property type="match status" value="1"/>
</dbReference>
<dbReference type="Gene3D" id="3.40.50.10470">
    <property type="entry name" value="Translation initiation factor eif-2b, domain 2"/>
    <property type="match status" value="1"/>
</dbReference>
<dbReference type="AlphaFoldDB" id="A0AAE0VH62"/>
<name>A0AAE0VH62_9BIVA</name>
<evidence type="ECO:0000256" key="5">
    <source>
        <dbReference type="ARBA" id="ARBA00022917"/>
    </source>
</evidence>
<keyword evidence="12" id="KW-1185">Reference proteome</keyword>
<evidence type="ECO:0000313" key="12">
    <source>
        <dbReference type="Proteomes" id="UP001195483"/>
    </source>
</evidence>
<protein>
    <recommendedName>
        <fullName evidence="7">Translation initiation factor eIF2B subunit alpha</fullName>
    </recommendedName>
    <alternativeName>
        <fullName evidence="8">eIF2B GDP-GTP exchange factor subunit alpha</fullName>
    </alternativeName>
</protein>
<evidence type="ECO:0000256" key="9">
    <source>
        <dbReference type="ARBA" id="ARBA00046432"/>
    </source>
</evidence>
<dbReference type="InterPro" id="IPR042529">
    <property type="entry name" value="IF_2B-like_C"/>
</dbReference>
<dbReference type="GO" id="GO:0005829">
    <property type="term" value="C:cytosol"/>
    <property type="evidence" value="ECO:0007669"/>
    <property type="project" value="UniProtKB-SubCell"/>
</dbReference>
<sequence length="306" mass="33847">MDQIDKAGVLSYFSQLVNDNPDMSAAVAAIETLLHFIETNKFETLAGMRAKLRDAISVLTQTDSSVTSISSGCELFLRFITLASLDQPNFQECQKILSERGKLFLQKVATSRHKIAKLAHPFIRDGATILVHSYSRVVQQVLKEAASAKKRFNVYVTESGPNQSGIRTYNELTACSIPTTVVLDAAVAYVMEKVDLVLLGAEGVVESGGIINKIGTYNIAIAAKTMNKPTYVVAESFKFHRFYPLNQRDLPNHFKYHATTMKESVDLSKEHPLVDYTPPAYITLLFTDLGVLTPSAVSDELIKLYC</sequence>
<evidence type="ECO:0000313" key="11">
    <source>
        <dbReference type="EMBL" id="KAK3576555.1"/>
    </source>
</evidence>
<dbReference type="GO" id="GO:0005851">
    <property type="term" value="C:eukaryotic translation initiation factor 2B complex"/>
    <property type="evidence" value="ECO:0007669"/>
    <property type="project" value="TreeGrafter"/>
</dbReference>
<keyword evidence="3" id="KW-0963">Cytoplasm</keyword>
<dbReference type="SUPFAM" id="SSF100950">
    <property type="entry name" value="NagB/RpiA/CoA transferase-like"/>
    <property type="match status" value="1"/>
</dbReference>
<proteinExistence type="inferred from homology"/>
<keyword evidence="4" id="KW-0396">Initiation factor</keyword>
<accession>A0AAE0VH62</accession>
<evidence type="ECO:0000256" key="10">
    <source>
        <dbReference type="RuleBase" id="RU003814"/>
    </source>
</evidence>
<dbReference type="EMBL" id="JAEAOA010000697">
    <property type="protein sequence ID" value="KAK3576555.1"/>
    <property type="molecule type" value="Genomic_DNA"/>
</dbReference>
<organism evidence="11 12">
    <name type="scientific">Potamilus streckersoni</name>
    <dbReference type="NCBI Taxonomy" id="2493646"/>
    <lineage>
        <taxon>Eukaryota</taxon>
        <taxon>Metazoa</taxon>
        <taxon>Spiralia</taxon>
        <taxon>Lophotrochozoa</taxon>
        <taxon>Mollusca</taxon>
        <taxon>Bivalvia</taxon>
        <taxon>Autobranchia</taxon>
        <taxon>Heteroconchia</taxon>
        <taxon>Palaeoheterodonta</taxon>
        <taxon>Unionida</taxon>
        <taxon>Unionoidea</taxon>
        <taxon>Unionidae</taxon>
        <taxon>Ambleminae</taxon>
        <taxon>Lampsilini</taxon>
        <taxon>Potamilus</taxon>
    </lineage>
</organism>
<dbReference type="GO" id="GO:0003743">
    <property type="term" value="F:translation initiation factor activity"/>
    <property type="evidence" value="ECO:0007669"/>
    <property type="project" value="UniProtKB-KW"/>
</dbReference>